<dbReference type="PROSITE" id="PS50110">
    <property type="entry name" value="RESPONSE_REGULATORY"/>
    <property type="match status" value="1"/>
</dbReference>
<evidence type="ECO:0000313" key="4">
    <source>
        <dbReference type="Proteomes" id="UP001379533"/>
    </source>
</evidence>
<evidence type="ECO:0000259" key="2">
    <source>
        <dbReference type="PROSITE" id="PS50110"/>
    </source>
</evidence>
<dbReference type="InterPro" id="IPR011006">
    <property type="entry name" value="CheY-like_superfamily"/>
</dbReference>
<feature type="modified residue" description="4-aspartylphosphate" evidence="1">
    <location>
        <position position="107"/>
    </location>
</feature>
<dbReference type="EMBL" id="CP089982">
    <property type="protein sequence ID" value="WXA96233.1"/>
    <property type="molecule type" value="Genomic_DNA"/>
</dbReference>
<dbReference type="InterPro" id="IPR001789">
    <property type="entry name" value="Sig_transdc_resp-reg_receiver"/>
</dbReference>
<evidence type="ECO:0000256" key="1">
    <source>
        <dbReference type="PROSITE-ProRule" id="PRU00169"/>
    </source>
</evidence>
<dbReference type="Gene3D" id="3.40.50.2300">
    <property type="match status" value="1"/>
</dbReference>
<protein>
    <recommendedName>
        <fullName evidence="2">Response regulatory domain-containing protein</fullName>
    </recommendedName>
</protein>
<proteinExistence type="predicted"/>
<keyword evidence="1" id="KW-0597">Phosphoprotein</keyword>
<organism evidence="3 4">
    <name type="scientific">Pendulispora brunnea</name>
    <dbReference type="NCBI Taxonomy" id="2905690"/>
    <lineage>
        <taxon>Bacteria</taxon>
        <taxon>Pseudomonadati</taxon>
        <taxon>Myxococcota</taxon>
        <taxon>Myxococcia</taxon>
        <taxon>Myxococcales</taxon>
        <taxon>Sorangiineae</taxon>
        <taxon>Pendulisporaceae</taxon>
        <taxon>Pendulispora</taxon>
    </lineage>
</organism>
<accession>A0ABZ2KFZ8</accession>
<dbReference type="SUPFAM" id="SSF52172">
    <property type="entry name" value="CheY-like"/>
    <property type="match status" value="1"/>
</dbReference>
<dbReference type="Proteomes" id="UP001379533">
    <property type="component" value="Chromosome"/>
</dbReference>
<gene>
    <name evidence="3" type="ORF">LZC95_05210</name>
</gene>
<sequence length="175" mass="18515">MLRQSVASAADACSKRPAAERDAPIDARIFDGIAVAEASIGMPSRPENPALHVTIVSDNPETRDGLERYLRAAGIEVRSTAQLADASKLVPVRVAALVLFPDDFATDAVLASLAELRSRRPRMLPVLVTREPKPFQALPFLAGRAAPLIVPKPAWGSTILDAIRAHLDGGLGGPA</sequence>
<evidence type="ECO:0000313" key="3">
    <source>
        <dbReference type="EMBL" id="WXA96233.1"/>
    </source>
</evidence>
<keyword evidence="4" id="KW-1185">Reference proteome</keyword>
<dbReference type="RefSeq" id="WP_394846849.1">
    <property type="nucleotide sequence ID" value="NZ_CP089982.1"/>
</dbReference>
<name>A0ABZ2KFZ8_9BACT</name>
<reference evidence="3 4" key="1">
    <citation type="submission" date="2021-12" db="EMBL/GenBank/DDBJ databases">
        <title>Discovery of the Pendulisporaceae a myxobacterial family with distinct sporulation behavior and unique specialized metabolism.</title>
        <authorList>
            <person name="Garcia R."/>
            <person name="Popoff A."/>
            <person name="Bader C.D."/>
            <person name="Loehr J."/>
            <person name="Walesch S."/>
            <person name="Walt C."/>
            <person name="Boldt J."/>
            <person name="Bunk B."/>
            <person name="Haeckl F.J.F.P.J."/>
            <person name="Gunesch A.P."/>
            <person name="Birkelbach J."/>
            <person name="Nuebel U."/>
            <person name="Pietschmann T."/>
            <person name="Bach T."/>
            <person name="Mueller R."/>
        </authorList>
    </citation>
    <scope>NUCLEOTIDE SEQUENCE [LARGE SCALE GENOMIC DNA]</scope>
    <source>
        <strain evidence="3 4">MSr12523</strain>
    </source>
</reference>
<feature type="domain" description="Response regulatory" evidence="2">
    <location>
        <begin position="52"/>
        <end position="167"/>
    </location>
</feature>